<name>A0A9P2T907_THEFU</name>
<feature type="transmembrane region" description="Helical" evidence="2">
    <location>
        <begin position="24"/>
        <end position="43"/>
    </location>
</feature>
<accession>A0A9P2T907</accession>
<sequence length="451" mass="48825">MTQHARTSHRAVGPFARWRRSRPLWGGLLTILAGAEIVAAPLAPLPFLVYQGIAGISGYLIGAALVALGVLAWLHPAQRAFYGIVAVLLSLASFLTSNFGGFVIGMLLGIIGGALIFAWEPHRPPKRRQRDRTDTETAPAESSPTAETEPADDEDHDEDREPDTTTPDRGGQRGSTTHALVAAPLALTLVLASAPADWWWPWDQWFNRGGNEQSEPQDTPGTPTPAPSAQPADPPEPGTEPAEEDPENPEPGDEAADGEDDEETDDEESEPDAECEIRTGPVDEEVTEEEFLDAVEACQHAAETGDLPEVQTLQADDRFPASPTTSGLTADRIIMSGSYFAGVVEYPTSAGTDRYLKLGMSRADFDNAVLWWMDGEEKVSIDLPDMTMQGDVVMYVTRMKVRILGIPLVFTPDFPPPLLLPFMIVTDVDVSRPVAHSNVLTVDNIEVRAGS</sequence>
<evidence type="ECO:0000313" key="4">
    <source>
        <dbReference type="Proteomes" id="UP000014184"/>
    </source>
</evidence>
<keyword evidence="4" id="KW-1185">Reference proteome</keyword>
<gene>
    <name evidence="3" type="ORF">TM51_11958</name>
</gene>
<keyword evidence="2" id="KW-0472">Membrane</keyword>
<evidence type="ECO:0000256" key="1">
    <source>
        <dbReference type="SAM" id="MobiDB-lite"/>
    </source>
</evidence>
<feature type="compositionally biased region" description="Acidic residues" evidence="1">
    <location>
        <begin position="149"/>
        <end position="161"/>
    </location>
</feature>
<comment type="caution">
    <text evidence="3">The sequence shown here is derived from an EMBL/GenBank/DDBJ whole genome shotgun (WGS) entry which is preliminary data.</text>
</comment>
<dbReference type="AlphaFoldDB" id="A0A9P2T907"/>
<feature type="compositionally biased region" description="Pro residues" evidence="1">
    <location>
        <begin position="222"/>
        <end position="238"/>
    </location>
</feature>
<dbReference type="RefSeq" id="WP_016189088.1">
    <property type="nucleotide sequence ID" value="NZ_AOSG01000066.1"/>
</dbReference>
<feature type="region of interest" description="Disordered" evidence="1">
    <location>
        <begin position="204"/>
        <end position="284"/>
    </location>
</feature>
<dbReference type="InterPro" id="IPR046096">
    <property type="entry name" value="DUF6114"/>
</dbReference>
<dbReference type="SUPFAM" id="SSF103473">
    <property type="entry name" value="MFS general substrate transporter"/>
    <property type="match status" value="1"/>
</dbReference>
<proteinExistence type="predicted"/>
<feature type="transmembrane region" description="Helical" evidence="2">
    <location>
        <begin position="49"/>
        <end position="73"/>
    </location>
</feature>
<feature type="region of interest" description="Disordered" evidence="1">
    <location>
        <begin position="124"/>
        <end position="176"/>
    </location>
</feature>
<reference evidence="3 4" key="1">
    <citation type="journal article" date="2013" name="Genome Announc.">
        <title>Draft Genome Sequence of the Lignocellulose Decomposer Thermobifida fusca Strain TM51.</title>
        <authorList>
            <person name="Toth A."/>
            <person name="Barna T."/>
            <person name="Nagy I."/>
            <person name="Horvath B."/>
            <person name="Nagy I."/>
            <person name="Tancsics A."/>
            <person name="Kriszt B."/>
            <person name="Baka E."/>
            <person name="Fekete C."/>
            <person name="Kukolya J."/>
        </authorList>
    </citation>
    <scope>NUCLEOTIDE SEQUENCE [LARGE SCALE GENOMIC DNA]</scope>
    <source>
        <strain evidence="3 4">TM51</strain>
    </source>
</reference>
<feature type="compositionally biased region" description="Polar residues" evidence="1">
    <location>
        <begin position="210"/>
        <end position="221"/>
    </location>
</feature>
<organism evidence="3 4">
    <name type="scientific">Thermobifida fusca TM51</name>
    <dbReference type="NCBI Taxonomy" id="1169414"/>
    <lineage>
        <taxon>Bacteria</taxon>
        <taxon>Bacillati</taxon>
        <taxon>Actinomycetota</taxon>
        <taxon>Actinomycetes</taxon>
        <taxon>Streptosporangiales</taxon>
        <taxon>Nocardiopsidaceae</taxon>
        <taxon>Thermobifida</taxon>
    </lineage>
</organism>
<evidence type="ECO:0000313" key="3">
    <source>
        <dbReference type="EMBL" id="EOR70610.1"/>
    </source>
</evidence>
<dbReference type="InterPro" id="IPR036259">
    <property type="entry name" value="MFS_trans_sf"/>
</dbReference>
<dbReference type="Proteomes" id="UP000014184">
    <property type="component" value="Unassembled WGS sequence"/>
</dbReference>
<keyword evidence="2" id="KW-0812">Transmembrane</keyword>
<feature type="compositionally biased region" description="Acidic residues" evidence="1">
    <location>
        <begin position="241"/>
        <end position="274"/>
    </location>
</feature>
<feature type="transmembrane region" description="Helical" evidence="2">
    <location>
        <begin position="80"/>
        <end position="96"/>
    </location>
</feature>
<dbReference type="Pfam" id="PF19609">
    <property type="entry name" value="DUF6114"/>
    <property type="match status" value="1"/>
</dbReference>
<keyword evidence="2" id="KW-1133">Transmembrane helix</keyword>
<dbReference type="EMBL" id="AOSG01000066">
    <property type="protein sequence ID" value="EOR70610.1"/>
    <property type="molecule type" value="Genomic_DNA"/>
</dbReference>
<evidence type="ECO:0000256" key="2">
    <source>
        <dbReference type="SAM" id="Phobius"/>
    </source>
</evidence>
<protein>
    <submittedName>
        <fullName evidence="3">Uncharacterized protein</fullName>
    </submittedName>
</protein>
<feature type="transmembrane region" description="Helical" evidence="2">
    <location>
        <begin position="102"/>
        <end position="119"/>
    </location>
</feature>